<dbReference type="GO" id="GO:0009245">
    <property type="term" value="P:lipid A biosynthetic process"/>
    <property type="evidence" value="ECO:0007669"/>
    <property type="project" value="UniProtKB-UniRule"/>
</dbReference>
<keyword evidence="14" id="KW-1133">Transmembrane helix</keyword>
<reference evidence="15 16" key="1">
    <citation type="submission" date="2020-08" db="EMBL/GenBank/DDBJ databases">
        <title>Genomic Encyclopedia of Type Strains, Phase III (KMG-III): the genomes of soil and plant-associated and newly described type strains.</title>
        <authorList>
            <person name="Whitman W."/>
        </authorList>
    </citation>
    <scope>NUCLEOTIDE SEQUENCE [LARGE SCALE GENOMIC DNA]</scope>
    <source>
        <strain evidence="15 16">CECT 8571</strain>
    </source>
</reference>
<comment type="catalytic activity">
    <reaction evidence="13">
        <text>a lipid A disaccharide + ATP = a lipid IVA + ADP + H(+)</text>
        <dbReference type="Rhea" id="RHEA:67840"/>
        <dbReference type="ChEBI" id="CHEBI:15378"/>
        <dbReference type="ChEBI" id="CHEBI:30616"/>
        <dbReference type="ChEBI" id="CHEBI:176343"/>
        <dbReference type="ChEBI" id="CHEBI:176425"/>
        <dbReference type="ChEBI" id="CHEBI:456216"/>
        <dbReference type="EC" id="2.7.1.130"/>
    </reaction>
</comment>
<evidence type="ECO:0000256" key="9">
    <source>
        <dbReference type="ARBA" id="ARBA00022777"/>
    </source>
</evidence>
<keyword evidence="6 13" id="KW-0441">Lipid A biosynthesis</keyword>
<keyword evidence="14" id="KW-0472">Membrane</keyword>
<evidence type="ECO:0000256" key="10">
    <source>
        <dbReference type="ARBA" id="ARBA00022840"/>
    </source>
</evidence>
<keyword evidence="11 13" id="KW-0443">Lipid metabolism</keyword>
<protein>
    <recommendedName>
        <fullName evidence="4 13">Tetraacyldisaccharide 4'-kinase</fullName>
        <ecNumber evidence="3 13">2.7.1.130</ecNumber>
    </recommendedName>
    <alternativeName>
        <fullName evidence="12 13">Lipid A 4'-kinase</fullName>
    </alternativeName>
</protein>
<dbReference type="HAMAP" id="MF_00409">
    <property type="entry name" value="LpxK"/>
    <property type="match status" value="1"/>
</dbReference>
<gene>
    <name evidence="13" type="primary">lpxK</name>
    <name evidence="15" type="ORF">FHS30_001649</name>
</gene>
<dbReference type="Pfam" id="PF02606">
    <property type="entry name" value="LpxK"/>
    <property type="match status" value="1"/>
</dbReference>
<keyword evidence="5 13" id="KW-0444">Lipid biosynthesis</keyword>
<evidence type="ECO:0000256" key="7">
    <source>
        <dbReference type="ARBA" id="ARBA00022679"/>
    </source>
</evidence>
<evidence type="ECO:0000256" key="3">
    <source>
        <dbReference type="ARBA" id="ARBA00012071"/>
    </source>
</evidence>
<dbReference type="Proteomes" id="UP000559987">
    <property type="component" value="Unassembled WGS sequence"/>
</dbReference>
<dbReference type="GO" id="GO:0005886">
    <property type="term" value="C:plasma membrane"/>
    <property type="evidence" value="ECO:0007669"/>
    <property type="project" value="TreeGrafter"/>
</dbReference>
<keyword evidence="9 13" id="KW-0418">Kinase</keyword>
<dbReference type="GO" id="GO:0009029">
    <property type="term" value="F:lipid-A 4'-kinase activity"/>
    <property type="evidence" value="ECO:0007669"/>
    <property type="project" value="UniProtKB-UniRule"/>
</dbReference>
<evidence type="ECO:0000256" key="5">
    <source>
        <dbReference type="ARBA" id="ARBA00022516"/>
    </source>
</evidence>
<dbReference type="UniPathway" id="UPA00359">
    <property type="reaction ID" value="UER00482"/>
</dbReference>
<evidence type="ECO:0000256" key="14">
    <source>
        <dbReference type="SAM" id="Phobius"/>
    </source>
</evidence>
<feature type="binding site" evidence="13">
    <location>
        <begin position="60"/>
        <end position="67"/>
    </location>
    <ligand>
        <name>ATP</name>
        <dbReference type="ChEBI" id="CHEBI:30616"/>
    </ligand>
</feature>
<dbReference type="InterPro" id="IPR003758">
    <property type="entry name" value="LpxK"/>
</dbReference>
<sequence length="338" mass="37551">MQAFLLRAWYQGDWRWWLIVPLLLPLNWLMAAVTSFRRKWLTSRAGAGFNAPVIVVGNISLGGTGKTPLIISLTESLIAKGWRPGIVSRGYGGQSNYPLMVKQGTPTSACGDEPKMLAERTGVPLVVDPLRRRAVEFLLAQSNCNIVLSDDGLQHYALYRDVEIAVLDGARGLGNGWLLPIGPLRESARRLQEVDCLVINQSGPIHPSLEPFASRAIRMQLSPTVFINVRTGEQRSLTSVAEHEWTAVCGIGNPDRFYRTLADLSLQFQPKSFPDHHAYNVLELQSLLNEPVLMTEKDAVKCRAFAGENWWYLQVSPSFSDALAEQVLACLATKNRAR</sequence>
<keyword evidence="8 13" id="KW-0547">Nucleotide-binding</keyword>
<dbReference type="EMBL" id="JACHXZ010000002">
    <property type="protein sequence ID" value="MBB3168465.1"/>
    <property type="molecule type" value="Genomic_DNA"/>
</dbReference>
<proteinExistence type="inferred from homology"/>
<evidence type="ECO:0000313" key="16">
    <source>
        <dbReference type="Proteomes" id="UP000559987"/>
    </source>
</evidence>
<dbReference type="SUPFAM" id="SSF52540">
    <property type="entry name" value="P-loop containing nucleoside triphosphate hydrolases"/>
    <property type="match status" value="1"/>
</dbReference>
<evidence type="ECO:0000256" key="2">
    <source>
        <dbReference type="ARBA" id="ARBA00004870"/>
    </source>
</evidence>
<evidence type="ECO:0000256" key="11">
    <source>
        <dbReference type="ARBA" id="ARBA00023098"/>
    </source>
</evidence>
<dbReference type="InterPro" id="IPR027417">
    <property type="entry name" value="P-loop_NTPase"/>
</dbReference>
<dbReference type="NCBIfam" id="TIGR00682">
    <property type="entry name" value="lpxK"/>
    <property type="match status" value="1"/>
</dbReference>
<comment type="caution">
    <text evidence="15">The sequence shown here is derived from an EMBL/GenBank/DDBJ whole genome shotgun (WGS) entry which is preliminary data.</text>
</comment>
<evidence type="ECO:0000256" key="1">
    <source>
        <dbReference type="ARBA" id="ARBA00002274"/>
    </source>
</evidence>
<evidence type="ECO:0000256" key="12">
    <source>
        <dbReference type="ARBA" id="ARBA00029757"/>
    </source>
</evidence>
<evidence type="ECO:0000256" key="4">
    <source>
        <dbReference type="ARBA" id="ARBA00016436"/>
    </source>
</evidence>
<accession>A0A839USW6</accession>
<comment type="similarity">
    <text evidence="13">Belongs to the LpxK family.</text>
</comment>
<keyword evidence="10 13" id="KW-0067">ATP-binding</keyword>
<comment type="function">
    <text evidence="1 13">Transfers the gamma-phosphate of ATP to the 4'-position of a tetraacyldisaccharide 1-phosphate intermediate (termed DS-1-P) to form tetraacyldisaccharide 1,4'-bis-phosphate (lipid IVA).</text>
</comment>
<name>A0A839USW6_9GAMM</name>
<dbReference type="RefSeq" id="WP_183909943.1">
    <property type="nucleotide sequence ID" value="NZ_JACHXZ010000002.1"/>
</dbReference>
<keyword evidence="7 13" id="KW-0808">Transferase</keyword>
<dbReference type="EC" id="2.7.1.130" evidence="3 13"/>
<keyword evidence="14" id="KW-0812">Transmembrane</keyword>
<evidence type="ECO:0000256" key="6">
    <source>
        <dbReference type="ARBA" id="ARBA00022556"/>
    </source>
</evidence>
<evidence type="ECO:0000313" key="15">
    <source>
        <dbReference type="EMBL" id="MBB3168465.1"/>
    </source>
</evidence>
<feature type="transmembrane region" description="Helical" evidence="14">
    <location>
        <begin position="14"/>
        <end position="34"/>
    </location>
</feature>
<evidence type="ECO:0000256" key="13">
    <source>
        <dbReference type="HAMAP-Rule" id="MF_00409"/>
    </source>
</evidence>
<dbReference type="PANTHER" id="PTHR42724">
    <property type="entry name" value="TETRAACYLDISACCHARIDE 4'-KINASE"/>
    <property type="match status" value="1"/>
</dbReference>
<comment type="pathway">
    <text evidence="2 13">Glycolipid biosynthesis; lipid IV(A) biosynthesis; lipid IV(A) from (3R)-3-hydroxytetradecanoyl-[acyl-carrier-protein] and UDP-N-acetyl-alpha-D-glucosamine: step 6/6.</text>
</comment>
<keyword evidence="16" id="KW-1185">Reference proteome</keyword>
<dbReference type="GO" id="GO:0009244">
    <property type="term" value="P:lipopolysaccharide core region biosynthetic process"/>
    <property type="evidence" value="ECO:0007669"/>
    <property type="project" value="TreeGrafter"/>
</dbReference>
<dbReference type="AlphaFoldDB" id="A0A839USW6"/>
<organism evidence="15 16">
    <name type="scientific">Simiduia aestuariiviva</name>
    <dbReference type="NCBI Taxonomy" id="1510459"/>
    <lineage>
        <taxon>Bacteria</taxon>
        <taxon>Pseudomonadati</taxon>
        <taxon>Pseudomonadota</taxon>
        <taxon>Gammaproteobacteria</taxon>
        <taxon>Cellvibrionales</taxon>
        <taxon>Cellvibrionaceae</taxon>
        <taxon>Simiduia</taxon>
    </lineage>
</organism>
<evidence type="ECO:0000256" key="8">
    <source>
        <dbReference type="ARBA" id="ARBA00022741"/>
    </source>
</evidence>
<dbReference type="PANTHER" id="PTHR42724:SF1">
    <property type="entry name" value="TETRAACYLDISACCHARIDE 4'-KINASE, MITOCHONDRIAL-RELATED"/>
    <property type="match status" value="1"/>
</dbReference>
<dbReference type="GO" id="GO:0005524">
    <property type="term" value="F:ATP binding"/>
    <property type="evidence" value="ECO:0007669"/>
    <property type="project" value="UniProtKB-UniRule"/>
</dbReference>